<feature type="compositionally biased region" description="Basic and acidic residues" evidence="1">
    <location>
        <begin position="108"/>
        <end position="123"/>
    </location>
</feature>
<feature type="compositionally biased region" description="Polar residues" evidence="1">
    <location>
        <begin position="329"/>
        <end position="347"/>
    </location>
</feature>
<proteinExistence type="predicted"/>
<dbReference type="Proteomes" id="UP000622547">
    <property type="component" value="Unassembled WGS sequence"/>
</dbReference>
<reference evidence="2 3" key="1">
    <citation type="submission" date="2021-01" db="EMBL/GenBank/DDBJ databases">
        <title>Whole genome shotgun sequence of Planotetraspora phitsanulokensis NBRC 104273.</title>
        <authorList>
            <person name="Komaki H."/>
            <person name="Tamura T."/>
        </authorList>
    </citation>
    <scope>NUCLEOTIDE SEQUENCE [LARGE SCALE GENOMIC DNA]</scope>
    <source>
        <strain evidence="2 3">NBRC 104273</strain>
    </source>
</reference>
<protein>
    <submittedName>
        <fullName evidence="2">Uncharacterized protein</fullName>
    </submittedName>
</protein>
<feature type="compositionally biased region" description="Low complexity" evidence="1">
    <location>
        <begin position="258"/>
        <end position="274"/>
    </location>
</feature>
<gene>
    <name evidence="2" type="ORF">Pph01_12630</name>
</gene>
<accession>A0A8J3XCQ4</accession>
<evidence type="ECO:0000256" key="1">
    <source>
        <dbReference type="SAM" id="MobiDB-lite"/>
    </source>
</evidence>
<evidence type="ECO:0000313" key="3">
    <source>
        <dbReference type="Proteomes" id="UP000622547"/>
    </source>
</evidence>
<dbReference type="EMBL" id="BOOP01000004">
    <property type="protein sequence ID" value="GII36260.1"/>
    <property type="molecule type" value="Genomic_DNA"/>
</dbReference>
<evidence type="ECO:0000313" key="2">
    <source>
        <dbReference type="EMBL" id="GII36260.1"/>
    </source>
</evidence>
<sequence>MHRGEWRTLPPLQRALGPHPLADSGDAFSGTLTTWRNPSSLAPLGHHVVDGPGGLVGPFSPGTAPATERPGTPDDDRPPVRHAPGHEPVTIARWAAPMPSLDALPVVSRDHEAEPRAEMRDDVPADGSRGYAPDDPGRSWSGVLPPGAHADGVPDAHAWDGPEQVHAVDAGSARGTRPLSGDTTMSTSVTETAQRLSPETAIGQAPASPAPPAGHPGSAVQRTAVRRLGLGPPIETGSPGGAAPWNARADTLTGSPPGSRQASGQASGQAGRSGTTPTVARIEVHGAQNPDPGFARSAPHDSAEQPAGARGQAEATPVAPTLGWDQPGMTVSTPVSPGDSGRTSTGTPPGRSGVTAARGIGEPVQRTPTGTPAADGLPRAAVDRPHADHPHADHPHADHPHADHPDAARPDAARLDVVARAVLPESITTRPLLGSRGIEATQAVSVPLVDAGADLSPGAGEPPLPRTGGAEPLAALQRSAAPAVPAVPMRPAAREASSPVGYAPTLTAASGSDTAPAVQAVHTPAVSAADSQAESGTAPPYGKAEMARQVVMRLAAAGVPVAREEDPVAEEVVRAPAQDAPAAGAVPAGRAPGDAKQDQELVGRLLEPLLRRLRAELWLERERRGDLSEPGGRRF</sequence>
<dbReference type="RefSeq" id="WP_204071988.1">
    <property type="nucleotide sequence ID" value="NZ_BAABHI010000012.1"/>
</dbReference>
<keyword evidence="3" id="KW-1185">Reference proteome</keyword>
<comment type="caution">
    <text evidence="2">The sequence shown here is derived from an EMBL/GenBank/DDBJ whole genome shotgun (WGS) entry which is preliminary data.</text>
</comment>
<dbReference type="AlphaFoldDB" id="A0A8J3XCQ4"/>
<organism evidence="2 3">
    <name type="scientific">Planotetraspora phitsanulokensis</name>
    <dbReference type="NCBI Taxonomy" id="575192"/>
    <lineage>
        <taxon>Bacteria</taxon>
        <taxon>Bacillati</taxon>
        <taxon>Actinomycetota</taxon>
        <taxon>Actinomycetes</taxon>
        <taxon>Streptosporangiales</taxon>
        <taxon>Streptosporangiaceae</taxon>
        <taxon>Planotetraspora</taxon>
    </lineage>
</organism>
<feature type="region of interest" description="Disordered" evidence="1">
    <location>
        <begin position="576"/>
        <end position="600"/>
    </location>
</feature>
<feature type="region of interest" description="Disordered" evidence="1">
    <location>
        <begin position="1"/>
        <end position="25"/>
    </location>
</feature>
<feature type="compositionally biased region" description="Polar residues" evidence="1">
    <location>
        <begin position="181"/>
        <end position="197"/>
    </location>
</feature>
<feature type="compositionally biased region" description="Low complexity" evidence="1">
    <location>
        <begin position="576"/>
        <end position="592"/>
    </location>
</feature>
<name>A0A8J3XCQ4_9ACTN</name>
<feature type="region of interest" description="Disordered" evidence="1">
    <location>
        <begin position="43"/>
        <end position="410"/>
    </location>
</feature>
<feature type="compositionally biased region" description="Basic and acidic residues" evidence="1">
    <location>
        <begin position="381"/>
        <end position="410"/>
    </location>
</feature>